<proteinExistence type="predicted"/>
<keyword evidence="3" id="KW-1185">Reference proteome</keyword>
<dbReference type="Pfam" id="PF12937">
    <property type="entry name" value="F-box-like"/>
    <property type="match status" value="1"/>
</dbReference>
<dbReference type="SUPFAM" id="SSF81383">
    <property type="entry name" value="F-box domain"/>
    <property type="match status" value="1"/>
</dbReference>
<accession>A0A2H2ZGU8</accession>
<dbReference type="OrthoDB" id="1689567at2759"/>
<sequence>MSTPGETMAVVAMVTSGDRRIYALPGQLAEVEKIFGGEYGSEEEDDDPSSMRLPNELLQQIYHHLSPADFDAARHTCRVWYYASLNRELLTSMLKQGGWWSSMLSILSPMRRTPAVSSLSREAIMSKWLARECSLLGEQQHRQQQRPAFVEVGHTDFSAAVPGCMPGDLHGAMSFTVSLYGRFLMAVHGRVVYIYELNHVCFPERLRWALPIRRRQGMPLGLLRPVTRILCPRRVISCSMDASAERYSVAFLMEGRVGMVCDIMGERTSTSNPSTPQMDEGAAAAAADDGADTSFAFPTDVASPSASASASASASSSSSGSAASSSTSCICQDRLPCLPLPLEEGPRSIYRNICHPDDPPRSVAICPQRKCVAFGCSAGIELHWVDAMTGQDLSRWFPLTSPSDFLYFLPPRRGVDTPRKLRLISSAAGMGGPMDLLEGIVHGFSTSLLGTGSSAVMSCLDADSWYLRHGRDIYLEASGSNSRANGNDDERLLSRNVPRDSPLRRLVAASADHFRAVPLSDGYHILFTDPRTGSLCLGTDAPVGSLTRLLRKLWFRPPPQAHSPVPLLYTAGADTRHGVRVVATFAAARRSDGASDQQLVVIYTVPPDIFHDIRQTEGEARSTGYRPHDDGGLGRPEPRYSAIDLLNDPFGDDCPYPVEIHGHVVAVCGNLTEIALNSSPDLIIWAFAAEGWAKAWALNTGRRDRPFRSAAQRDGSIRQVDADGDVLMAGRAHPEGQSSGLSSLDFNLFDGAHVGDSEDEGPPMAQGPYCWGKRCHVRGQIWEMQDDVADALSIDMIEEVGSITRVNVELLS</sequence>
<evidence type="ECO:0000313" key="3">
    <source>
        <dbReference type="Proteomes" id="UP000219286"/>
    </source>
</evidence>
<dbReference type="EMBL" id="LFMI01000329">
    <property type="protein sequence ID" value="OTA02510.1"/>
    <property type="molecule type" value="Genomic_DNA"/>
</dbReference>
<protein>
    <recommendedName>
        <fullName evidence="1">F-box domain-containing protein</fullName>
    </recommendedName>
</protein>
<reference evidence="2 3" key="1">
    <citation type="journal article" date="2015" name="Genome Announc.">
        <title>Genome sequence and annotation of Trichoderma parareesei, the ancestor of the cellulase producer Trichoderma reesei.</title>
        <authorList>
            <person name="Yang D."/>
            <person name="Pomraning K."/>
            <person name="Kopchinskiy A."/>
            <person name="Karimi Aghcheh R."/>
            <person name="Atanasova L."/>
            <person name="Chenthamara K."/>
            <person name="Baker S.E."/>
            <person name="Zhang R."/>
            <person name="Shen Q."/>
            <person name="Freitag M."/>
            <person name="Kubicek C.P."/>
            <person name="Druzhinina I.S."/>
        </authorList>
    </citation>
    <scope>NUCLEOTIDE SEQUENCE [LARGE SCALE GENOMIC DNA]</scope>
    <source>
        <strain evidence="2 3">CBS 125925</strain>
    </source>
</reference>
<dbReference type="Proteomes" id="UP000219286">
    <property type="component" value="Unassembled WGS sequence"/>
</dbReference>
<dbReference type="InterPro" id="IPR036047">
    <property type="entry name" value="F-box-like_dom_sf"/>
</dbReference>
<name>A0A2H2ZGU8_TRIPA</name>
<comment type="caution">
    <text evidence="2">The sequence shown here is derived from an EMBL/GenBank/DDBJ whole genome shotgun (WGS) entry which is preliminary data.</text>
</comment>
<evidence type="ECO:0000313" key="2">
    <source>
        <dbReference type="EMBL" id="OTA02510.1"/>
    </source>
</evidence>
<organism evidence="2 3">
    <name type="scientific">Trichoderma parareesei</name>
    <name type="common">Filamentous fungus</name>
    <dbReference type="NCBI Taxonomy" id="858221"/>
    <lineage>
        <taxon>Eukaryota</taxon>
        <taxon>Fungi</taxon>
        <taxon>Dikarya</taxon>
        <taxon>Ascomycota</taxon>
        <taxon>Pezizomycotina</taxon>
        <taxon>Sordariomycetes</taxon>
        <taxon>Hypocreomycetidae</taxon>
        <taxon>Hypocreales</taxon>
        <taxon>Hypocreaceae</taxon>
        <taxon>Trichoderma</taxon>
    </lineage>
</organism>
<evidence type="ECO:0000259" key="1">
    <source>
        <dbReference type="Pfam" id="PF12937"/>
    </source>
</evidence>
<feature type="domain" description="F-box" evidence="1">
    <location>
        <begin position="52"/>
        <end position="89"/>
    </location>
</feature>
<dbReference type="InterPro" id="IPR001810">
    <property type="entry name" value="F-box_dom"/>
</dbReference>
<dbReference type="Gene3D" id="1.20.1280.50">
    <property type="match status" value="1"/>
</dbReference>
<gene>
    <name evidence="2" type="ORF">A9Z42_0029030</name>
</gene>
<dbReference type="AlphaFoldDB" id="A0A2H2ZGU8"/>